<protein>
    <submittedName>
        <fullName evidence="2">DUF2163 domain-containing protein</fullName>
    </submittedName>
</protein>
<reference evidence="2 3" key="1">
    <citation type="submission" date="2019-12" db="EMBL/GenBank/DDBJ databases">
        <title>Nitratireductor arenosus sp. nov., Isolated from sea sand, Jeju island, South Korea.</title>
        <authorList>
            <person name="Kim W."/>
        </authorList>
    </citation>
    <scope>NUCLEOTIDE SEQUENCE [LARGE SCALE GENOMIC DNA]</scope>
    <source>
        <strain evidence="2 3">CAU 1489</strain>
    </source>
</reference>
<feature type="domain" description="Bacteriophage phiJL001 Gp84 C-terminal" evidence="1">
    <location>
        <begin position="196"/>
        <end position="277"/>
    </location>
</feature>
<evidence type="ECO:0000313" key="2">
    <source>
        <dbReference type="EMBL" id="MVA99888.1"/>
    </source>
</evidence>
<dbReference type="EMBL" id="WPHG01000008">
    <property type="protein sequence ID" value="MVA99888.1"/>
    <property type="molecule type" value="Genomic_DNA"/>
</dbReference>
<sequence>MSGFSPDLLAHLQRDVTTVCHCWRVVRADATVLGFTDHDRPLVVDGTPCAPDSGFSASETRESLGLSVDTLDIEGALFSADLDAGEIAAGRFDGATVETFLVNWRAPDQHALLRKAVIGRITLEDGRFRAELESQKRHLDQPRGRWFRRGCDAELGDGRCGVALDQPAFAGEGTVSAVVTADMVAVDGIETFEPAWFSNGILTCLDGPLAGARHRILAHRRGSAADELVIWRDTAPLPPPGTAVALRAGCDKRFSTCKAKFGNHLNFRGFPHLPGNDVAYGYATPDETFDGSPLVP</sequence>
<dbReference type="Pfam" id="PF09931">
    <property type="entry name" value="Phage_phiJL001_Gp84_N"/>
    <property type="match status" value="1"/>
</dbReference>
<evidence type="ECO:0000259" key="1">
    <source>
        <dbReference type="Pfam" id="PF09356"/>
    </source>
</evidence>
<dbReference type="NCBIfam" id="TIGR02218">
    <property type="entry name" value="phg_TIGR02218"/>
    <property type="match status" value="1"/>
</dbReference>
<dbReference type="Proteomes" id="UP000463224">
    <property type="component" value="Unassembled WGS sequence"/>
</dbReference>
<gene>
    <name evidence="2" type="ORF">GN330_21785</name>
</gene>
<dbReference type="RefSeq" id="WP_343041044.1">
    <property type="nucleotide sequence ID" value="NZ_WPHG01000008.1"/>
</dbReference>
<accession>A0A844QPB4</accession>
<dbReference type="InterPro" id="IPR011928">
    <property type="entry name" value="Phage_phiJL001_Gp84"/>
</dbReference>
<dbReference type="AlphaFoldDB" id="A0A844QPB4"/>
<proteinExistence type="predicted"/>
<comment type="caution">
    <text evidence="2">The sequence shown here is derived from an EMBL/GenBank/DDBJ whole genome shotgun (WGS) entry which is preliminary data.</text>
</comment>
<dbReference type="InterPro" id="IPR018964">
    <property type="entry name" value="Phage_phiJL001_Gp84_C"/>
</dbReference>
<organism evidence="2 3">
    <name type="scientific">Nitratireductor arenosus</name>
    <dbReference type="NCBI Taxonomy" id="2682096"/>
    <lineage>
        <taxon>Bacteria</taxon>
        <taxon>Pseudomonadati</taxon>
        <taxon>Pseudomonadota</taxon>
        <taxon>Alphaproteobacteria</taxon>
        <taxon>Hyphomicrobiales</taxon>
        <taxon>Phyllobacteriaceae</taxon>
        <taxon>Nitratireductor</taxon>
    </lineage>
</organism>
<keyword evidence="3" id="KW-1185">Reference proteome</keyword>
<name>A0A844QPB4_9HYPH</name>
<evidence type="ECO:0000313" key="3">
    <source>
        <dbReference type="Proteomes" id="UP000463224"/>
    </source>
</evidence>
<dbReference type="Pfam" id="PF09356">
    <property type="entry name" value="Phage_BR0599"/>
    <property type="match status" value="1"/>
</dbReference>